<keyword evidence="17" id="KW-1185">Reference proteome</keyword>
<accession>A7RU57</accession>
<feature type="transmembrane region" description="Helical" evidence="14">
    <location>
        <begin position="27"/>
        <end position="54"/>
    </location>
</feature>
<evidence type="ECO:0000256" key="10">
    <source>
        <dbReference type="ARBA" id="ARBA00023224"/>
    </source>
</evidence>
<name>A7RU57_NEMVE</name>
<keyword evidence="6 14" id="KW-0472">Membrane</keyword>
<keyword evidence="5 13" id="KW-0297">G-protein coupled receptor</keyword>
<dbReference type="EMBL" id="DS469539">
    <property type="protein sequence ID" value="EDO45025.1"/>
    <property type="molecule type" value="Genomic_DNA"/>
</dbReference>
<evidence type="ECO:0000256" key="14">
    <source>
        <dbReference type="SAM" id="Phobius"/>
    </source>
</evidence>
<dbReference type="PANTHER" id="PTHR45695:SF22">
    <property type="entry name" value="G-PROTEIN COUPLED RECEPTORS FAMILY 1 PROFILE DOMAIN-CONTAINING PROTEIN"/>
    <property type="match status" value="1"/>
</dbReference>
<protein>
    <recommendedName>
        <fullName evidence="11">Probable G-protein coupled receptor 19</fullName>
    </recommendedName>
</protein>
<keyword evidence="3 13" id="KW-0812">Transmembrane</keyword>
<feature type="transmembrane region" description="Helical" evidence="14">
    <location>
        <begin position="257"/>
        <end position="275"/>
    </location>
</feature>
<keyword evidence="2" id="KW-1003">Cell membrane</keyword>
<dbReference type="Gene3D" id="1.20.1070.10">
    <property type="entry name" value="Rhodopsin 7-helix transmembrane proteins"/>
    <property type="match status" value="1"/>
</dbReference>
<comment type="subcellular location">
    <subcellularLocation>
        <location evidence="1">Cell membrane</location>
        <topology evidence="1">Multi-pass membrane protein</topology>
    </subcellularLocation>
</comment>
<comment type="similarity">
    <text evidence="13">Belongs to the G-protein coupled receptor 1 family.</text>
</comment>
<dbReference type="PhylomeDB" id="A7RU57"/>
<keyword evidence="8 13" id="KW-0675">Receptor</keyword>
<keyword evidence="4 14" id="KW-1133">Transmembrane helix</keyword>
<dbReference type="GO" id="GO:0008528">
    <property type="term" value="F:G protein-coupled peptide receptor activity"/>
    <property type="evidence" value="ECO:0000318"/>
    <property type="project" value="GO_Central"/>
</dbReference>
<sequence length="377" mass="41801">MAFTANETLENQTVSTLAIWSTSGGEFIASLLILGAFSLIGLAGNGLVVFVIYSARSRGQKSAVQLFLLHLAVSDLMVCLLCVPLTIFVNFSYSEHHSSSDDVTCKVARFIQFLAPTSSICILTAISIDRFYSLVKPLKRKSLLTRPFSLLLSAWVYAGVLFLPTFYFTKVEQLLTNKGKVWYCATIPNNVTSGVIYLLFLSVTAFVIPLVTMIVLYVRVGKTVWSRQRKISLSSNTYITRKSINAMEKSKRRVTRMLLIVVVIFLVCWAPFTIYTGFIERWVASFPNPADGPRLVLYGIGLFNSICNPFIYYFSSGEVRKASIKFICLETSVAQRSRAGSADIIAPSIRINKGFVPGGSTLVSFDGFGNECYDTQL</sequence>
<reference evidence="16 17" key="1">
    <citation type="journal article" date="2007" name="Science">
        <title>Sea anemone genome reveals ancestral eumetazoan gene repertoire and genomic organization.</title>
        <authorList>
            <person name="Putnam N.H."/>
            <person name="Srivastava M."/>
            <person name="Hellsten U."/>
            <person name="Dirks B."/>
            <person name="Chapman J."/>
            <person name="Salamov A."/>
            <person name="Terry A."/>
            <person name="Shapiro H."/>
            <person name="Lindquist E."/>
            <person name="Kapitonov V.V."/>
            <person name="Jurka J."/>
            <person name="Genikhovich G."/>
            <person name="Grigoriev I.V."/>
            <person name="Lucas S.M."/>
            <person name="Steele R.E."/>
            <person name="Finnerty J.R."/>
            <person name="Technau U."/>
            <person name="Martindale M.Q."/>
            <person name="Rokhsar D.S."/>
        </authorList>
    </citation>
    <scope>NUCLEOTIDE SEQUENCE [LARGE SCALE GENOMIC DNA]</scope>
    <source>
        <strain evidence="17">CH2 X CH6</strain>
    </source>
</reference>
<feature type="transmembrane region" description="Helical" evidence="14">
    <location>
        <begin position="148"/>
        <end position="168"/>
    </location>
</feature>
<feature type="transmembrane region" description="Helical" evidence="14">
    <location>
        <begin position="66"/>
        <end position="89"/>
    </location>
</feature>
<keyword evidence="10 13" id="KW-0807">Transducer</keyword>
<evidence type="ECO:0000259" key="15">
    <source>
        <dbReference type="PROSITE" id="PS50262"/>
    </source>
</evidence>
<dbReference type="STRING" id="45351.A7RU57"/>
<evidence type="ECO:0000256" key="7">
    <source>
        <dbReference type="ARBA" id="ARBA00023157"/>
    </source>
</evidence>
<dbReference type="HOGENOM" id="CLU_009579_8_1_1"/>
<evidence type="ECO:0000256" key="11">
    <source>
        <dbReference type="ARBA" id="ARBA00067939"/>
    </source>
</evidence>
<keyword evidence="7" id="KW-1015">Disulfide bond</keyword>
<evidence type="ECO:0000256" key="9">
    <source>
        <dbReference type="ARBA" id="ARBA00023180"/>
    </source>
</evidence>
<evidence type="ECO:0000256" key="6">
    <source>
        <dbReference type="ARBA" id="ARBA00023136"/>
    </source>
</evidence>
<dbReference type="PROSITE" id="PS00237">
    <property type="entry name" value="G_PROTEIN_RECEP_F1_1"/>
    <property type="match status" value="1"/>
</dbReference>
<keyword evidence="9" id="KW-0325">Glycoprotein</keyword>
<dbReference type="SUPFAM" id="SSF81321">
    <property type="entry name" value="Family A G protein-coupled receptor-like"/>
    <property type="match status" value="1"/>
</dbReference>
<feature type="domain" description="G-protein coupled receptors family 1 profile" evidence="15">
    <location>
        <begin position="44"/>
        <end position="312"/>
    </location>
</feature>
<evidence type="ECO:0000256" key="5">
    <source>
        <dbReference type="ARBA" id="ARBA00023040"/>
    </source>
</evidence>
<gene>
    <name evidence="16" type="ORF">NEMVEDRAFT_v1g240722</name>
</gene>
<evidence type="ECO:0000256" key="4">
    <source>
        <dbReference type="ARBA" id="ARBA00022989"/>
    </source>
</evidence>
<evidence type="ECO:0000256" key="8">
    <source>
        <dbReference type="ARBA" id="ARBA00023170"/>
    </source>
</evidence>
<evidence type="ECO:0000256" key="12">
    <source>
        <dbReference type="ARBA" id="ARBA00093282"/>
    </source>
</evidence>
<evidence type="ECO:0000256" key="2">
    <source>
        <dbReference type="ARBA" id="ARBA00022475"/>
    </source>
</evidence>
<dbReference type="PRINTS" id="PR00237">
    <property type="entry name" value="GPCRRHODOPSN"/>
</dbReference>
<evidence type="ECO:0000256" key="3">
    <source>
        <dbReference type="ARBA" id="ARBA00022692"/>
    </source>
</evidence>
<dbReference type="CDD" id="cd00637">
    <property type="entry name" value="7tm_classA_rhodopsin-like"/>
    <property type="match status" value="1"/>
</dbReference>
<dbReference type="GO" id="GO:0007218">
    <property type="term" value="P:neuropeptide signaling pathway"/>
    <property type="evidence" value="ECO:0000318"/>
    <property type="project" value="GO_Central"/>
</dbReference>
<dbReference type="AlphaFoldDB" id="A7RU57"/>
<dbReference type="GO" id="GO:0005886">
    <property type="term" value="C:plasma membrane"/>
    <property type="evidence" value="ECO:0000318"/>
    <property type="project" value="GO_Central"/>
</dbReference>
<dbReference type="SMART" id="SM01381">
    <property type="entry name" value="7TM_GPCR_Srsx"/>
    <property type="match status" value="1"/>
</dbReference>
<dbReference type="InParanoid" id="A7RU57"/>
<dbReference type="PANTHER" id="PTHR45695">
    <property type="entry name" value="LEUCOKININ RECEPTOR-RELATED"/>
    <property type="match status" value="1"/>
</dbReference>
<dbReference type="Pfam" id="PF00001">
    <property type="entry name" value="7tm_1"/>
    <property type="match status" value="1"/>
</dbReference>
<feature type="transmembrane region" description="Helical" evidence="14">
    <location>
        <begin position="195"/>
        <end position="220"/>
    </location>
</feature>
<dbReference type="InterPro" id="IPR017452">
    <property type="entry name" value="GPCR_Rhodpsn_7TM"/>
</dbReference>
<evidence type="ECO:0000313" key="16">
    <source>
        <dbReference type="EMBL" id="EDO45025.1"/>
    </source>
</evidence>
<dbReference type="Proteomes" id="UP000001593">
    <property type="component" value="Unassembled WGS sequence"/>
</dbReference>
<comment type="function">
    <text evidence="12">G-protein coupled receptor that plays a role in the regulation of circadian rhythms and energy metabolism. Participates in maintaining proper circadian gene expression in the suprachiasmatic nucleus (SCN), the locus of the master circadian clock in the brain. May function as a coordinator of aging-associated metabolic dysfunction, stress response, DNA integrity management, and eventual senescence. Upon binding to adropin, modulates mitochondrial energy metabolism via the p44/42-PDK4 signaling pathway, influencing pyruvate dehydrogenase activity.</text>
</comment>
<evidence type="ECO:0000256" key="1">
    <source>
        <dbReference type="ARBA" id="ARBA00004651"/>
    </source>
</evidence>
<dbReference type="GO" id="GO:0005929">
    <property type="term" value="C:cilium"/>
    <property type="evidence" value="ECO:0007669"/>
    <property type="project" value="UniProtKB-ARBA"/>
</dbReference>
<dbReference type="FunFam" id="1.20.1070.10:FF:000165">
    <property type="entry name" value="Probable G-protein coupled receptor 19"/>
    <property type="match status" value="1"/>
</dbReference>
<dbReference type="OrthoDB" id="9979846at2759"/>
<feature type="transmembrane region" description="Helical" evidence="14">
    <location>
        <begin position="295"/>
        <end position="315"/>
    </location>
</feature>
<evidence type="ECO:0000256" key="13">
    <source>
        <dbReference type="RuleBase" id="RU000688"/>
    </source>
</evidence>
<organism evidence="16 17">
    <name type="scientific">Nematostella vectensis</name>
    <name type="common">Starlet sea anemone</name>
    <dbReference type="NCBI Taxonomy" id="45351"/>
    <lineage>
        <taxon>Eukaryota</taxon>
        <taxon>Metazoa</taxon>
        <taxon>Cnidaria</taxon>
        <taxon>Anthozoa</taxon>
        <taxon>Hexacorallia</taxon>
        <taxon>Actiniaria</taxon>
        <taxon>Edwardsiidae</taxon>
        <taxon>Nematostella</taxon>
    </lineage>
</organism>
<dbReference type="OMA" id="ASIKFIC"/>
<proteinExistence type="inferred from homology"/>
<evidence type="ECO:0000313" key="17">
    <source>
        <dbReference type="Proteomes" id="UP000001593"/>
    </source>
</evidence>
<feature type="transmembrane region" description="Helical" evidence="14">
    <location>
        <begin position="109"/>
        <end position="128"/>
    </location>
</feature>
<dbReference type="PROSITE" id="PS50262">
    <property type="entry name" value="G_PROTEIN_RECEP_F1_2"/>
    <property type="match status" value="1"/>
</dbReference>
<dbReference type="KEGG" id="nve:5516984"/>
<dbReference type="InterPro" id="IPR000276">
    <property type="entry name" value="GPCR_Rhodpsn"/>
</dbReference>
<dbReference type="eggNOG" id="KOG4219">
    <property type="taxonomic scope" value="Eukaryota"/>
</dbReference>